<evidence type="ECO:0000259" key="4">
    <source>
        <dbReference type="PROSITE" id="PS50113"/>
    </source>
</evidence>
<evidence type="ECO:0000313" key="6">
    <source>
        <dbReference type="Proteomes" id="UP001271723"/>
    </source>
</evidence>
<comment type="caution">
    <text evidence="5">The sequence shown here is derived from an EMBL/GenBank/DDBJ whole genome shotgun (WGS) entry which is preliminary data.</text>
</comment>
<dbReference type="InterPro" id="IPR052016">
    <property type="entry name" value="Bact_Sigma-Reg"/>
</dbReference>
<evidence type="ECO:0000313" key="5">
    <source>
        <dbReference type="EMBL" id="MDX2910351.1"/>
    </source>
</evidence>
<feature type="domain" description="PAS" evidence="3">
    <location>
        <begin position="142"/>
        <end position="212"/>
    </location>
</feature>
<feature type="compositionally biased region" description="Basic and acidic residues" evidence="2">
    <location>
        <begin position="7"/>
        <end position="16"/>
    </location>
</feature>
<feature type="region of interest" description="Disordered" evidence="2">
    <location>
        <begin position="1"/>
        <end position="21"/>
    </location>
</feature>
<dbReference type="PANTHER" id="PTHR43156:SF2">
    <property type="entry name" value="STAGE II SPORULATION PROTEIN E"/>
    <property type="match status" value="1"/>
</dbReference>
<dbReference type="Pfam" id="PF13581">
    <property type="entry name" value="HATPase_c_2"/>
    <property type="match status" value="1"/>
</dbReference>
<dbReference type="InterPro" id="IPR003018">
    <property type="entry name" value="GAF"/>
</dbReference>
<dbReference type="SMART" id="SM00331">
    <property type="entry name" value="PP2C_SIG"/>
    <property type="match status" value="1"/>
</dbReference>
<dbReference type="Pfam" id="PF08448">
    <property type="entry name" value="PAS_4"/>
    <property type="match status" value="1"/>
</dbReference>
<dbReference type="Pfam" id="PF07228">
    <property type="entry name" value="SpoIIE"/>
    <property type="match status" value="1"/>
</dbReference>
<dbReference type="PROSITE" id="PS50112">
    <property type="entry name" value="PAS"/>
    <property type="match status" value="2"/>
</dbReference>
<sequence length="829" mass="89057">MDAYDPASREPADHPAEGPPTALIRVDAWGHVEEWGDGAERLLGHTAAEAVGRDASDVLGTTTMPRPPGGRDWHGTLPLRHRDGRRLDLSVTVRAVQAVHAAESGHGGSGAHEWLLNAEGNAEGKAGVHAGESVPLSADIEDQALVDWVLHRSPVAVTVYDRDLRCVRQNAAMRRVTGVSEEDRIGKGLGAVLTGRDVAAFEERMRRVLETGRPEVDFLIRGRTPADTDHDHVFSTSMSPVRRHDGRVLGVCTTVMDITEQHRSRERLDLLNRASTYIGSTLDVTRTAQELLELAVPRLADFASVDLSESLLSGEEPTPAPATGSAVLRRVAHRSVLAGTPEAVVAVGEVDVYPETSPPGRCLATGRSVLSRRMDSAVGRWLAEDPVRALRTSAFGIHSWLHVPITARGRIMGVALFVRWRRDEPFEEDDLTLAEELVARAAVCLDNARRFTRERTAALALQRSLLPRRLPELSAVEAASRYLPAQPGLGVGGDWFDVIPLSGARVALVVGDVVGHGIEAAAAMGRLRTAVRTLADVDLTPDELLTQLDDLVIRLSDGSEGTDGSEDPGGTGVTGATCLYAVYDPVSGRCTLARAGHPAPVLVLPDDGPRVLDIPAGPPLGLGGLPFETVEVDLPEGSLLALHTDGLVESRSRSIDAGLDALGRALTRPAGSLAELCDHVVRDLLPEHPDDDAAVLLVRPRLLDAARIVSWDIPADPAAVARARADAVRQLEAWDLADVAFVTELVVSELVTNALRYGADPVRLRLIRDRTLICEVSDGSSTAPHLRRARVFDEGGRGLLLVAQLTDRWGSRQHPTGKTIWCEQTLPDG</sequence>
<dbReference type="InterPro" id="IPR013656">
    <property type="entry name" value="PAS_4"/>
</dbReference>
<dbReference type="Proteomes" id="UP001271723">
    <property type="component" value="Unassembled WGS sequence"/>
</dbReference>
<protein>
    <submittedName>
        <fullName evidence="5">SpoIIE family protein phosphatase</fullName>
    </submittedName>
</protein>
<dbReference type="InterPro" id="IPR000014">
    <property type="entry name" value="PAS"/>
</dbReference>
<dbReference type="Gene3D" id="3.60.40.10">
    <property type="entry name" value="PPM-type phosphatase domain"/>
    <property type="match status" value="1"/>
</dbReference>
<name>A0ABU4L436_9ACTN</name>
<dbReference type="InterPro" id="IPR035965">
    <property type="entry name" value="PAS-like_dom_sf"/>
</dbReference>
<dbReference type="NCBIfam" id="TIGR00229">
    <property type="entry name" value="sensory_box"/>
    <property type="match status" value="1"/>
</dbReference>
<organism evidence="5 6">
    <name type="scientific">Streptomyces griseiscabiei</name>
    <dbReference type="NCBI Taxonomy" id="2993540"/>
    <lineage>
        <taxon>Bacteria</taxon>
        <taxon>Bacillati</taxon>
        <taxon>Actinomycetota</taxon>
        <taxon>Actinomycetes</taxon>
        <taxon>Kitasatosporales</taxon>
        <taxon>Streptomycetaceae</taxon>
        <taxon>Streptomyces</taxon>
    </lineage>
</organism>
<dbReference type="InterPro" id="IPR036457">
    <property type="entry name" value="PPM-type-like_dom_sf"/>
</dbReference>
<dbReference type="SMART" id="SM00091">
    <property type="entry name" value="PAS"/>
    <property type="match status" value="2"/>
</dbReference>
<dbReference type="InterPro" id="IPR000700">
    <property type="entry name" value="PAS-assoc_C"/>
</dbReference>
<dbReference type="InterPro" id="IPR029016">
    <property type="entry name" value="GAF-like_dom_sf"/>
</dbReference>
<reference evidence="5 6" key="1">
    <citation type="journal article" date="2023" name="Microb. Genom.">
        <title>Mesoterricola silvestris gen. nov., sp. nov., Mesoterricola sediminis sp. nov., Geothrix oryzae sp. nov., Geothrix edaphica sp. nov., Geothrix rubra sp. nov., and Geothrix limicola sp. nov., six novel members of Acidobacteriota isolated from soils.</title>
        <authorList>
            <person name="Weisberg A.J."/>
            <person name="Pearce E."/>
            <person name="Kramer C.G."/>
            <person name="Chang J.H."/>
            <person name="Clarke C.R."/>
        </authorList>
    </citation>
    <scope>NUCLEOTIDE SEQUENCE [LARGE SCALE GENOMIC DNA]</scope>
    <source>
        <strain evidence="5 6">NRRL_B-2795</strain>
    </source>
</reference>
<dbReference type="PROSITE" id="PS50113">
    <property type="entry name" value="PAC"/>
    <property type="match status" value="1"/>
</dbReference>
<evidence type="ECO:0000256" key="1">
    <source>
        <dbReference type="ARBA" id="ARBA00022801"/>
    </source>
</evidence>
<dbReference type="SUPFAM" id="SSF55781">
    <property type="entry name" value="GAF domain-like"/>
    <property type="match status" value="1"/>
</dbReference>
<dbReference type="InterPro" id="IPR001932">
    <property type="entry name" value="PPM-type_phosphatase-like_dom"/>
</dbReference>
<dbReference type="Gene3D" id="3.30.565.10">
    <property type="entry name" value="Histidine kinase-like ATPase, C-terminal domain"/>
    <property type="match status" value="1"/>
</dbReference>
<dbReference type="SMART" id="SM00065">
    <property type="entry name" value="GAF"/>
    <property type="match status" value="1"/>
</dbReference>
<feature type="domain" description="PAC" evidence="4">
    <location>
        <begin position="214"/>
        <end position="270"/>
    </location>
</feature>
<keyword evidence="6" id="KW-1185">Reference proteome</keyword>
<dbReference type="SUPFAM" id="SSF81606">
    <property type="entry name" value="PP2C-like"/>
    <property type="match status" value="1"/>
</dbReference>
<feature type="domain" description="PAS" evidence="3">
    <location>
        <begin position="8"/>
        <end position="53"/>
    </location>
</feature>
<keyword evidence="1" id="KW-0378">Hydrolase</keyword>
<dbReference type="InterPro" id="IPR036890">
    <property type="entry name" value="HATPase_C_sf"/>
</dbReference>
<accession>A0ABU4L436</accession>
<dbReference type="Gene3D" id="3.30.450.20">
    <property type="entry name" value="PAS domain"/>
    <property type="match status" value="2"/>
</dbReference>
<evidence type="ECO:0000259" key="3">
    <source>
        <dbReference type="PROSITE" id="PS50112"/>
    </source>
</evidence>
<dbReference type="CDD" id="cd00130">
    <property type="entry name" value="PAS"/>
    <property type="match status" value="1"/>
</dbReference>
<dbReference type="InterPro" id="IPR003594">
    <property type="entry name" value="HATPase_dom"/>
</dbReference>
<dbReference type="SUPFAM" id="SSF55785">
    <property type="entry name" value="PYP-like sensor domain (PAS domain)"/>
    <property type="match status" value="2"/>
</dbReference>
<dbReference type="CDD" id="cd16936">
    <property type="entry name" value="HATPase_RsbW-like"/>
    <property type="match status" value="1"/>
</dbReference>
<evidence type="ECO:0000256" key="2">
    <source>
        <dbReference type="SAM" id="MobiDB-lite"/>
    </source>
</evidence>
<dbReference type="RefSeq" id="WP_086752395.1">
    <property type="nucleotide sequence ID" value="NZ_JAGJBZ010000002.1"/>
</dbReference>
<dbReference type="Pfam" id="PF01590">
    <property type="entry name" value="GAF"/>
    <property type="match status" value="1"/>
</dbReference>
<dbReference type="Gene3D" id="3.30.450.40">
    <property type="match status" value="1"/>
</dbReference>
<dbReference type="EMBL" id="JARAVY010000006">
    <property type="protein sequence ID" value="MDX2910351.1"/>
    <property type="molecule type" value="Genomic_DNA"/>
</dbReference>
<proteinExistence type="predicted"/>
<gene>
    <name evidence="5" type="ORF">PV517_16760</name>
</gene>
<dbReference type="SUPFAM" id="SSF55874">
    <property type="entry name" value="ATPase domain of HSP90 chaperone/DNA topoisomerase II/histidine kinase"/>
    <property type="match status" value="1"/>
</dbReference>
<dbReference type="PANTHER" id="PTHR43156">
    <property type="entry name" value="STAGE II SPORULATION PROTEIN E-RELATED"/>
    <property type="match status" value="1"/>
</dbReference>